<dbReference type="KEGG" id="fvr:FVEG_15253"/>
<feature type="transmembrane region" description="Helical" evidence="1">
    <location>
        <begin position="123"/>
        <end position="145"/>
    </location>
</feature>
<keyword evidence="1" id="KW-0812">Transmembrane</keyword>
<feature type="transmembrane region" description="Helical" evidence="1">
    <location>
        <begin position="91"/>
        <end position="116"/>
    </location>
</feature>
<dbReference type="GeneID" id="30072129"/>
<feature type="transmembrane region" description="Helical" evidence="1">
    <location>
        <begin position="194"/>
        <end position="214"/>
    </location>
</feature>
<reference evidence="3 4" key="1">
    <citation type="journal article" date="2010" name="Nature">
        <title>Comparative genomics reveals mobile pathogenicity chromosomes in Fusarium.</title>
        <authorList>
            <person name="Ma L.J."/>
            <person name="van der Does H.C."/>
            <person name="Borkovich K.A."/>
            <person name="Coleman J.J."/>
            <person name="Daboussi M.J."/>
            <person name="Di Pietro A."/>
            <person name="Dufresne M."/>
            <person name="Freitag M."/>
            <person name="Grabherr M."/>
            <person name="Henrissat B."/>
            <person name="Houterman P.M."/>
            <person name="Kang S."/>
            <person name="Shim W.B."/>
            <person name="Woloshuk C."/>
            <person name="Xie X."/>
            <person name="Xu J.R."/>
            <person name="Antoniw J."/>
            <person name="Baker S.E."/>
            <person name="Bluhm B.H."/>
            <person name="Breakspear A."/>
            <person name="Brown D.W."/>
            <person name="Butchko R.A."/>
            <person name="Chapman S."/>
            <person name="Coulson R."/>
            <person name="Coutinho P.M."/>
            <person name="Danchin E.G."/>
            <person name="Diener A."/>
            <person name="Gale L.R."/>
            <person name="Gardiner D.M."/>
            <person name="Goff S."/>
            <person name="Hammond-Kosack K.E."/>
            <person name="Hilburn K."/>
            <person name="Hua-Van A."/>
            <person name="Jonkers W."/>
            <person name="Kazan K."/>
            <person name="Kodira C.D."/>
            <person name="Koehrsen M."/>
            <person name="Kumar L."/>
            <person name="Lee Y.H."/>
            <person name="Li L."/>
            <person name="Manners J.M."/>
            <person name="Miranda-Saavedra D."/>
            <person name="Mukherjee M."/>
            <person name="Park G."/>
            <person name="Park J."/>
            <person name="Park S.Y."/>
            <person name="Proctor R.H."/>
            <person name="Regev A."/>
            <person name="Ruiz-Roldan M.C."/>
            <person name="Sain D."/>
            <person name="Sakthikumar S."/>
            <person name="Sykes S."/>
            <person name="Schwartz D.C."/>
            <person name="Turgeon B.G."/>
            <person name="Wapinski I."/>
            <person name="Yoder O."/>
            <person name="Young S."/>
            <person name="Zeng Q."/>
            <person name="Zhou S."/>
            <person name="Galagan J."/>
            <person name="Cuomo C.A."/>
            <person name="Kistler H.C."/>
            <person name="Rep M."/>
        </authorList>
    </citation>
    <scope>NUCLEOTIDE SEQUENCE [LARGE SCALE GENOMIC DNA]</scope>
    <source>
        <strain evidence="4">M3125 / FGSC 7600</strain>
    </source>
</reference>
<organism evidence="3 4">
    <name type="scientific">Gibberella moniliformis (strain M3125 / FGSC 7600)</name>
    <name type="common">Maize ear and stalk rot fungus</name>
    <name type="synonym">Fusarium verticillioides</name>
    <dbReference type="NCBI Taxonomy" id="334819"/>
    <lineage>
        <taxon>Eukaryota</taxon>
        <taxon>Fungi</taxon>
        <taxon>Dikarya</taxon>
        <taxon>Ascomycota</taxon>
        <taxon>Pezizomycotina</taxon>
        <taxon>Sordariomycetes</taxon>
        <taxon>Hypocreomycetidae</taxon>
        <taxon>Hypocreales</taxon>
        <taxon>Nectriaceae</taxon>
        <taxon>Fusarium</taxon>
        <taxon>Fusarium fujikuroi species complex</taxon>
    </lineage>
</organism>
<dbReference type="VEuPathDB" id="FungiDB:FVEG_15253"/>
<dbReference type="PANTHER" id="PTHR35152:SF1">
    <property type="entry name" value="DOMAIN SIGNALLING PROTEIN, PUTATIVE (AFU_ORTHOLOGUE AFUA_5G11310)-RELATED"/>
    <property type="match status" value="1"/>
</dbReference>
<dbReference type="EMBL" id="CM000582">
    <property type="protein sequence ID" value="EWG41221.1"/>
    <property type="molecule type" value="Genomic_DNA"/>
</dbReference>
<feature type="transmembrane region" description="Helical" evidence="1">
    <location>
        <begin position="234"/>
        <end position="254"/>
    </location>
</feature>
<proteinExistence type="predicted"/>
<dbReference type="RefSeq" id="XP_018747412.1">
    <property type="nucleotide sequence ID" value="XM_018904377.1"/>
</dbReference>
<dbReference type="Proteomes" id="UP000009096">
    <property type="component" value="Chromosome 5"/>
</dbReference>
<name>W7LRP0_GIBM7</name>
<sequence>MAVEGLLEQYQGHIVPKAYNAGYLALSYLISLVGAASTLELINRRSWFNGISNHLILCSSAITMGGIAIWCMHFIGNIALTLAEGEAEMQIVYSSGMTVLSFCMPVLVLLGAFYAIGISNRIAWWRVITAGILCGCAICGMHYLANASIKNYQCIYEPAYIVGAAIIAVAASTVALAMFFIFQSLSASSWWKRTISAIILAGAVSSMHWCASVGTQYRLLHLRKLERGDRTATAVAVICLSFSACIIIAGSAILRARTLRGAALRAQQIELAAIVFNKDGCLLVDSNGVFPNTVVTDFFIGENTDDKFNTAHPQFHWMFRLRGTGLESRD</sequence>
<evidence type="ECO:0000259" key="2">
    <source>
        <dbReference type="PROSITE" id="PS50924"/>
    </source>
</evidence>
<dbReference type="Pfam" id="PF03707">
    <property type="entry name" value="MHYT"/>
    <property type="match status" value="2"/>
</dbReference>
<protein>
    <recommendedName>
        <fullName evidence="2">MHYT domain-containing protein</fullName>
    </recommendedName>
</protein>
<keyword evidence="4" id="KW-1185">Reference proteome</keyword>
<dbReference type="EMBL" id="DS022244">
    <property type="protein sequence ID" value="EWG41221.1"/>
    <property type="molecule type" value="Genomic_DNA"/>
</dbReference>
<accession>W7LRP0</accession>
<gene>
    <name evidence="3" type="ORF">FVEG_15253</name>
</gene>
<dbReference type="STRING" id="334819.W7LRP0"/>
<evidence type="ECO:0000313" key="3">
    <source>
        <dbReference type="EMBL" id="EWG41221.1"/>
    </source>
</evidence>
<feature type="domain" description="MHYT" evidence="2">
    <location>
        <begin position="19"/>
        <end position="218"/>
    </location>
</feature>
<evidence type="ECO:0000256" key="1">
    <source>
        <dbReference type="SAM" id="Phobius"/>
    </source>
</evidence>
<feature type="transmembrane region" description="Helical" evidence="1">
    <location>
        <begin position="54"/>
        <end position="79"/>
    </location>
</feature>
<dbReference type="InterPro" id="IPR005330">
    <property type="entry name" value="MHYT_dom"/>
</dbReference>
<dbReference type="OrthoDB" id="264015at2759"/>
<dbReference type="AlphaFoldDB" id="W7LRP0"/>
<keyword evidence="1" id="KW-1133">Transmembrane helix</keyword>
<dbReference type="PANTHER" id="PTHR35152">
    <property type="entry name" value="DOMAIN SIGNALLING PROTEIN, PUTATIVE (AFU_ORTHOLOGUE AFUA_5G11310)-RELATED"/>
    <property type="match status" value="1"/>
</dbReference>
<feature type="transmembrane region" description="Helical" evidence="1">
    <location>
        <begin position="160"/>
        <end position="182"/>
    </location>
</feature>
<keyword evidence="1" id="KW-0472">Membrane</keyword>
<dbReference type="PROSITE" id="PS50924">
    <property type="entry name" value="MHYT"/>
    <property type="match status" value="1"/>
</dbReference>
<feature type="transmembrane region" description="Helical" evidence="1">
    <location>
        <begin position="20"/>
        <end position="42"/>
    </location>
</feature>
<evidence type="ECO:0000313" key="4">
    <source>
        <dbReference type="Proteomes" id="UP000009096"/>
    </source>
</evidence>